<proteinExistence type="predicted"/>
<gene>
    <name evidence="2" type="ORF">HUJ06_029482</name>
</gene>
<comment type="caution">
    <text evidence="2">The sequence shown here is derived from an EMBL/GenBank/DDBJ whole genome shotgun (WGS) entry which is preliminary data.</text>
</comment>
<keyword evidence="1" id="KW-1133">Transmembrane helix</keyword>
<evidence type="ECO:0000313" key="3">
    <source>
        <dbReference type="Proteomes" id="UP000607653"/>
    </source>
</evidence>
<keyword evidence="3" id="KW-1185">Reference proteome</keyword>
<keyword evidence="1" id="KW-0812">Transmembrane</keyword>
<feature type="transmembrane region" description="Helical" evidence="1">
    <location>
        <begin position="36"/>
        <end position="56"/>
    </location>
</feature>
<dbReference type="AlphaFoldDB" id="A0A822Y296"/>
<reference evidence="2 3" key="1">
    <citation type="journal article" date="2020" name="Mol. Biol. Evol.">
        <title>Distinct Expression and Methylation Patterns for Genes with Different Fates following a Single Whole-Genome Duplication in Flowering Plants.</title>
        <authorList>
            <person name="Shi T."/>
            <person name="Rahmani R.S."/>
            <person name="Gugger P.F."/>
            <person name="Wang M."/>
            <person name="Li H."/>
            <person name="Zhang Y."/>
            <person name="Li Z."/>
            <person name="Wang Q."/>
            <person name="Van de Peer Y."/>
            <person name="Marchal K."/>
            <person name="Chen J."/>
        </authorList>
    </citation>
    <scope>NUCLEOTIDE SEQUENCE [LARGE SCALE GENOMIC DNA]</scope>
    <source>
        <tissue evidence="2">Leaf</tissue>
    </source>
</reference>
<organism evidence="2 3">
    <name type="scientific">Nelumbo nucifera</name>
    <name type="common">Sacred lotus</name>
    <dbReference type="NCBI Taxonomy" id="4432"/>
    <lineage>
        <taxon>Eukaryota</taxon>
        <taxon>Viridiplantae</taxon>
        <taxon>Streptophyta</taxon>
        <taxon>Embryophyta</taxon>
        <taxon>Tracheophyta</taxon>
        <taxon>Spermatophyta</taxon>
        <taxon>Magnoliopsida</taxon>
        <taxon>Proteales</taxon>
        <taxon>Nelumbonaceae</taxon>
        <taxon>Nelumbo</taxon>
    </lineage>
</organism>
<dbReference type="EMBL" id="DUZY01000002">
    <property type="protein sequence ID" value="DAD28014.1"/>
    <property type="molecule type" value="Genomic_DNA"/>
</dbReference>
<name>A0A822Y296_NELNU</name>
<dbReference type="Proteomes" id="UP000607653">
    <property type="component" value="Unassembled WGS sequence"/>
</dbReference>
<keyword evidence="1" id="KW-0472">Membrane</keyword>
<evidence type="ECO:0000256" key="1">
    <source>
        <dbReference type="SAM" id="Phobius"/>
    </source>
</evidence>
<evidence type="ECO:0000313" key="2">
    <source>
        <dbReference type="EMBL" id="DAD28014.1"/>
    </source>
</evidence>
<sequence length="129" mass="14670">MIFGFAELLSRTHLISFTVSDLTSIFIVLGLKSSALVLSGLSFPLIAFKYGVYYFMPLLFRIRTLVVSNTIIKSILIAPLIKRGKTHQMAGYEDPRPISGPVSQDPSFVPNNDIYFFTFSKNIMYFFIW</sequence>
<feature type="transmembrane region" description="Helical" evidence="1">
    <location>
        <begin position="62"/>
        <end position="81"/>
    </location>
</feature>
<protein>
    <submittedName>
        <fullName evidence="2">Uncharacterized protein</fullName>
    </submittedName>
</protein>
<accession>A0A822Y296</accession>